<protein>
    <recommendedName>
        <fullName evidence="4">DUF393 domain-containing protein</fullName>
    </recommendedName>
</protein>
<dbReference type="Pfam" id="PF04134">
    <property type="entry name" value="DCC1-like"/>
    <property type="match status" value="1"/>
</dbReference>
<keyword evidence="1" id="KW-1133">Transmembrane helix</keyword>
<evidence type="ECO:0000313" key="3">
    <source>
        <dbReference type="Proteomes" id="UP000077177"/>
    </source>
</evidence>
<dbReference type="RefSeq" id="WP_066401666.1">
    <property type="nucleotide sequence ID" value="NZ_CP011390.1"/>
</dbReference>
<accession>A0A172TR56</accession>
<dbReference type="EMBL" id="CP011390">
    <property type="protein sequence ID" value="ANE49551.1"/>
    <property type="molecule type" value="Genomic_DNA"/>
</dbReference>
<keyword evidence="1" id="KW-0472">Membrane</keyword>
<dbReference type="KEGG" id="fla:SY85_02580"/>
<sequence length="271" mass="31679">MKTLREHVILYDEACPMCNLYTSAFVKYKFLDKQGRASYQNMPKQFTCNIDAKRAVNEIALVNKKTGEVTYGVNSLIKILSQRFPVFKLVFQFKVFNWLATKAYRFVSYNRRIIMPALHKQEEQHEPSLHKGYRIAYLLLTWLFTALVLNAYSKTFTELLPPSTIARELFICGGQMLWQGAILYCFNRKKIWDYLGNMMTISFAGALLLSICLLFQSLFITYNSLIAIILFFVVVGLMFLEHIRRTKLLQLPWLLTASWVLYRCIVLIFIL</sequence>
<feature type="transmembrane region" description="Helical" evidence="1">
    <location>
        <begin position="198"/>
        <end position="216"/>
    </location>
</feature>
<feature type="transmembrane region" description="Helical" evidence="1">
    <location>
        <begin position="165"/>
        <end position="186"/>
    </location>
</feature>
<feature type="transmembrane region" description="Helical" evidence="1">
    <location>
        <begin position="135"/>
        <end position="153"/>
    </location>
</feature>
<dbReference type="InterPro" id="IPR007263">
    <property type="entry name" value="DCC1-like"/>
</dbReference>
<evidence type="ECO:0000313" key="2">
    <source>
        <dbReference type="EMBL" id="ANE49551.1"/>
    </source>
</evidence>
<dbReference type="GO" id="GO:0015035">
    <property type="term" value="F:protein-disulfide reductase activity"/>
    <property type="evidence" value="ECO:0007669"/>
    <property type="project" value="InterPro"/>
</dbReference>
<reference evidence="2 3" key="2">
    <citation type="journal article" date="2016" name="Int. J. Syst. Evol. Microbiol.">
        <title>Flavisolibacter tropicus sp. nov., isolated from tropical soil.</title>
        <authorList>
            <person name="Lee J.J."/>
            <person name="Kang M.S."/>
            <person name="Kim G.S."/>
            <person name="Lee C.S."/>
            <person name="Lim S."/>
            <person name="Lee J."/>
            <person name="Roh S.H."/>
            <person name="Kang H."/>
            <person name="Ha J.M."/>
            <person name="Bae S."/>
            <person name="Jung H.Y."/>
            <person name="Kim M.K."/>
        </authorList>
    </citation>
    <scope>NUCLEOTIDE SEQUENCE [LARGE SCALE GENOMIC DNA]</scope>
    <source>
        <strain evidence="2 3">LCS9</strain>
    </source>
</reference>
<organism evidence="2 3">
    <name type="scientific">Flavisolibacter tropicus</name>
    <dbReference type="NCBI Taxonomy" id="1492898"/>
    <lineage>
        <taxon>Bacteria</taxon>
        <taxon>Pseudomonadati</taxon>
        <taxon>Bacteroidota</taxon>
        <taxon>Chitinophagia</taxon>
        <taxon>Chitinophagales</taxon>
        <taxon>Chitinophagaceae</taxon>
        <taxon>Flavisolibacter</taxon>
    </lineage>
</organism>
<keyword evidence="1" id="KW-0812">Transmembrane</keyword>
<dbReference type="OrthoDB" id="671850at2"/>
<proteinExistence type="predicted"/>
<gene>
    <name evidence="2" type="ORF">SY85_02580</name>
</gene>
<dbReference type="AlphaFoldDB" id="A0A172TR56"/>
<feature type="transmembrane region" description="Helical" evidence="1">
    <location>
        <begin position="252"/>
        <end position="270"/>
    </location>
</feature>
<dbReference type="Proteomes" id="UP000077177">
    <property type="component" value="Chromosome"/>
</dbReference>
<evidence type="ECO:0008006" key="4">
    <source>
        <dbReference type="Google" id="ProtNLM"/>
    </source>
</evidence>
<dbReference type="STRING" id="1492898.SY85_02580"/>
<reference evidence="3" key="1">
    <citation type="submission" date="2015-01" db="EMBL/GenBank/DDBJ databases">
        <title>Flavisolibacter sp./LCS9/ whole genome sequencing.</title>
        <authorList>
            <person name="Kim M.K."/>
            <person name="Srinivasan S."/>
            <person name="Lee J.-J."/>
        </authorList>
    </citation>
    <scope>NUCLEOTIDE SEQUENCE [LARGE SCALE GENOMIC DNA]</scope>
    <source>
        <strain evidence="3">LCS9</strain>
    </source>
</reference>
<feature type="transmembrane region" description="Helical" evidence="1">
    <location>
        <begin position="222"/>
        <end position="240"/>
    </location>
</feature>
<name>A0A172TR56_9BACT</name>
<keyword evidence="3" id="KW-1185">Reference proteome</keyword>
<evidence type="ECO:0000256" key="1">
    <source>
        <dbReference type="SAM" id="Phobius"/>
    </source>
</evidence>